<reference evidence="2 3" key="1">
    <citation type="journal article" date="2015" name="Genome Announc.">
        <title>Draft Genome Sequence and Gene Annotation of the Entomopathogenic Fungus Verticillium hemipterigenum.</title>
        <authorList>
            <person name="Horn F."/>
            <person name="Habel A."/>
            <person name="Scharf D.H."/>
            <person name="Dworschak J."/>
            <person name="Brakhage A.A."/>
            <person name="Guthke R."/>
            <person name="Hertweck C."/>
            <person name="Linde J."/>
        </authorList>
    </citation>
    <scope>NUCLEOTIDE SEQUENCE [LARGE SCALE GENOMIC DNA]</scope>
</reference>
<organism evidence="2 3">
    <name type="scientific">[Torrubiella] hemipterigena</name>
    <dbReference type="NCBI Taxonomy" id="1531966"/>
    <lineage>
        <taxon>Eukaryota</taxon>
        <taxon>Fungi</taxon>
        <taxon>Dikarya</taxon>
        <taxon>Ascomycota</taxon>
        <taxon>Pezizomycotina</taxon>
        <taxon>Sordariomycetes</taxon>
        <taxon>Hypocreomycetidae</taxon>
        <taxon>Hypocreales</taxon>
        <taxon>Clavicipitaceae</taxon>
        <taxon>Clavicipitaceae incertae sedis</taxon>
        <taxon>'Torrubiella' clade</taxon>
    </lineage>
</organism>
<proteinExistence type="predicted"/>
<sequence length="185" mass="20359">MGRRLDIVYPGWSGRYMDVIDSHTSEILYKYEKKGIFKQSIIITRPSEKGSSSEHTIAKVSISSKIAIDIEGGNAAMKKPSNFSSNYEFVTDALSGTWTKPGWLSSRMELVSTTGVLASLERAWSFFQEGTLEILGNPSQRQLDMIVVTALVMMEKQDSDRKDASQDSWAAHAAPDAAAASVPTF</sequence>
<dbReference type="Proteomes" id="UP000039046">
    <property type="component" value="Unassembled WGS sequence"/>
</dbReference>
<dbReference type="EMBL" id="CDHN01000002">
    <property type="protein sequence ID" value="CEJ87019.1"/>
    <property type="molecule type" value="Genomic_DNA"/>
</dbReference>
<feature type="compositionally biased region" description="Low complexity" evidence="1">
    <location>
        <begin position="170"/>
        <end position="185"/>
    </location>
</feature>
<name>A0A0A1T0S8_9HYPO</name>
<dbReference type="OrthoDB" id="4725912at2759"/>
<accession>A0A0A1T0S8</accession>
<gene>
    <name evidence="2" type="ORF">VHEMI04276</name>
</gene>
<keyword evidence="3" id="KW-1185">Reference proteome</keyword>
<dbReference type="HOGENOM" id="CLU_1462323_0_0_1"/>
<feature type="region of interest" description="Disordered" evidence="1">
    <location>
        <begin position="162"/>
        <end position="185"/>
    </location>
</feature>
<evidence type="ECO:0000313" key="3">
    <source>
        <dbReference type="Proteomes" id="UP000039046"/>
    </source>
</evidence>
<dbReference type="AlphaFoldDB" id="A0A0A1T0S8"/>
<evidence type="ECO:0000256" key="1">
    <source>
        <dbReference type="SAM" id="MobiDB-lite"/>
    </source>
</evidence>
<protein>
    <submittedName>
        <fullName evidence="2">Uncharacterized protein</fullName>
    </submittedName>
</protein>
<evidence type="ECO:0000313" key="2">
    <source>
        <dbReference type="EMBL" id="CEJ87019.1"/>
    </source>
</evidence>